<dbReference type="RefSeq" id="YP_009321366.1">
    <property type="nucleotide sequence ID" value="NC_031906.1"/>
</dbReference>
<dbReference type="EMBL" id="KU686199">
    <property type="protein sequence ID" value="AOV59086.1"/>
    <property type="molecule type" value="Genomic_DNA"/>
</dbReference>
<dbReference type="EMBL" id="KU686198">
    <property type="protein sequence ID" value="AOV58847.1"/>
    <property type="molecule type" value="Genomic_DNA"/>
</dbReference>
<keyword evidence="4" id="KW-1185">Reference proteome</keyword>
<dbReference type="Proteomes" id="UP000240920">
    <property type="component" value="Segment"/>
</dbReference>
<protein>
    <submittedName>
        <fullName evidence="3">Uncharacterized protein</fullName>
    </submittedName>
</protein>
<reference evidence="4 5" key="1">
    <citation type="journal article" date="2016" name="Virology">
        <title>The genomic content and context of auxiliary metabolic genes in marine cyanomyoviruses.</title>
        <authorList>
            <person name="Crummett L.T."/>
            <person name="Puxty R.J."/>
            <person name="Weihe C."/>
            <person name="Marston M.F."/>
            <person name="Martiny J.B."/>
        </authorList>
    </citation>
    <scope>NUCLEOTIDE SEQUENCE [LARGE SCALE GENOMIC DNA]</scope>
    <source>
        <strain evidence="1">0808SB25</strain>
        <strain evidence="2">0910TB04</strain>
        <strain evidence="3">1010CC42</strain>
    </source>
</reference>
<evidence type="ECO:0000313" key="2">
    <source>
        <dbReference type="EMBL" id="AOV58847.1"/>
    </source>
</evidence>
<dbReference type="EMBL" id="KU686197">
    <property type="protein sequence ID" value="AOV58608.1"/>
    <property type="molecule type" value="Genomic_DNA"/>
</dbReference>
<evidence type="ECO:0000313" key="4">
    <source>
        <dbReference type="Proteomes" id="UP000204537"/>
    </source>
</evidence>
<organism evidence="3 4">
    <name type="scientific">Synechococcus phage S-CAM3</name>
    <dbReference type="NCBI Taxonomy" id="1883366"/>
    <lineage>
        <taxon>Viruses</taxon>
        <taxon>Duplodnaviria</taxon>
        <taxon>Heunggongvirae</taxon>
        <taxon>Uroviricota</taxon>
        <taxon>Caudoviricetes</taxon>
        <taxon>Pantevenvirales</taxon>
        <taxon>Kyanoviridae</taxon>
        <taxon>Charybdisvirus</taxon>
        <taxon>Charybdisvirus scam3</taxon>
    </lineage>
</organism>
<sequence>MAQISKAYTYKLPDSYYGTTAVDGNTATAIYNGPAKGFVFVGSEDGVLHPDEGFHPWNGKQEDKESMDIRAGRSRRAIVLDCATSDDDTVIAAICMGQDIASDDWATVSYTLDGETEPYHTDPDPLPFNNVYDVHNDMIKYDLENEVWLIDEIPFAKCPSMEDHVASRDSLIVEAQEYIADEDNEVTEEETTAINAYIVELQNVYTRFEGVHQMKIPFPTWPLEDAGPAEDQAEAGADVGAG</sequence>
<evidence type="ECO:0000313" key="1">
    <source>
        <dbReference type="EMBL" id="AOV58608.1"/>
    </source>
</evidence>
<name>A0A1D8KK96_9CAUD</name>
<dbReference type="GeneID" id="30306393"/>
<dbReference type="KEGG" id="vg:30306393"/>
<dbReference type="Proteomes" id="UP000240804">
    <property type="component" value="Segment"/>
</dbReference>
<accession>A0A1D8KK96</accession>
<proteinExistence type="predicted"/>
<evidence type="ECO:0000313" key="3">
    <source>
        <dbReference type="EMBL" id="AOV59086.1"/>
    </source>
</evidence>
<evidence type="ECO:0000313" key="5">
    <source>
        <dbReference type="Proteomes" id="UP000240804"/>
    </source>
</evidence>
<gene>
    <name evidence="3" type="ORF">C421010_103</name>
    <name evidence="1" type="ORF">S250808_103</name>
    <name evidence="2" type="ORF">T040910_103</name>
</gene>
<dbReference type="OrthoDB" id="34877at10239"/>
<dbReference type="Proteomes" id="UP000204537">
    <property type="component" value="Segment"/>
</dbReference>